<feature type="transmembrane region" description="Helical" evidence="9">
    <location>
        <begin position="82"/>
        <end position="104"/>
    </location>
</feature>
<dbReference type="PROSITE" id="PS50113">
    <property type="entry name" value="PAC"/>
    <property type="match status" value="1"/>
</dbReference>
<keyword evidence="3" id="KW-0597">Phosphoprotein</keyword>
<evidence type="ECO:0000256" key="1">
    <source>
        <dbReference type="ARBA" id="ARBA00000085"/>
    </source>
</evidence>
<evidence type="ECO:0000256" key="4">
    <source>
        <dbReference type="ARBA" id="ARBA00022679"/>
    </source>
</evidence>
<evidence type="ECO:0000256" key="7">
    <source>
        <dbReference type="ARBA" id="ARBA00022840"/>
    </source>
</evidence>
<evidence type="ECO:0000259" key="10">
    <source>
        <dbReference type="PROSITE" id="PS50109"/>
    </source>
</evidence>
<dbReference type="Gene3D" id="3.30.565.10">
    <property type="entry name" value="Histidine kinase-like ATPase, C-terminal domain"/>
    <property type="match status" value="1"/>
</dbReference>
<evidence type="ECO:0000256" key="8">
    <source>
        <dbReference type="ARBA" id="ARBA00023012"/>
    </source>
</evidence>
<dbReference type="SMART" id="SM00387">
    <property type="entry name" value="HATPase_c"/>
    <property type="match status" value="1"/>
</dbReference>
<keyword evidence="9" id="KW-1133">Transmembrane helix</keyword>
<reference evidence="12 13" key="1">
    <citation type="journal article" date="2020" name="Arch. Microbiol.">
        <title>Bradyrhizobium campsiandrae sp. nov., a nitrogen-fixing bacterial strain isolated from a native leguminous tree from the Amazon adapted to flooded conditions.</title>
        <authorList>
            <person name="Cabral Michel D."/>
            <person name="Martins da Costa E."/>
            <person name="Azarias Guimaraes A."/>
            <person name="Soares de Carvalho T."/>
            <person name="Santos de Castro Caputo P."/>
            <person name="Willems A."/>
            <person name="de Souza Moreira F.M."/>
        </authorList>
    </citation>
    <scope>NUCLEOTIDE SEQUENCE [LARGE SCALE GENOMIC DNA]</scope>
    <source>
        <strain evidence="13">INPA 384B</strain>
    </source>
</reference>
<evidence type="ECO:0000256" key="9">
    <source>
        <dbReference type="SAM" id="Phobius"/>
    </source>
</evidence>
<dbReference type="InterPro" id="IPR035965">
    <property type="entry name" value="PAS-like_dom_sf"/>
</dbReference>
<evidence type="ECO:0000256" key="6">
    <source>
        <dbReference type="ARBA" id="ARBA00022777"/>
    </source>
</evidence>
<feature type="domain" description="PAC" evidence="11">
    <location>
        <begin position="191"/>
        <end position="242"/>
    </location>
</feature>
<feature type="transmembrane region" description="Helical" evidence="9">
    <location>
        <begin position="12"/>
        <end position="29"/>
    </location>
</feature>
<keyword evidence="5" id="KW-0547">Nucleotide-binding</keyword>
<feature type="transmembrane region" description="Helical" evidence="9">
    <location>
        <begin position="35"/>
        <end position="52"/>
    </location>
</feature>
<keyword evidence="13" id="KW-1185">Reference proteome</keyword>
<dbReference type="InterPro" id="IPR005467">
    <property type="entry name" value="His_kinase_dom"/>
</dbReference>
<dbReference type="SMART" id="SM00388">
    <property type="entry name" value="HisKA"/>
    <property type="match status" value="1"/>
</dbReference>
<keyword evidence="4" id="KW-0808">Transferase</keyword>
<protein>
    <recommendedName>
        <fullName evidence="2">histidine kinase</fullName>
        <ecNumber evidence="2">2.7.13.3</ecNumber>
    </recommendedName>
</protein>
<sequence length="482" mass="52485">MTQFPGRREGRRALASVGIVLSAAVIFAIDAVTPIEVSVSVLYVFVVLIASVTFSSTGILLTGIGCEILTIFTHFISPGDPWAHWPLLDRAIGVTGIGMSTMLIMRNRRAMEALDVSRAYLAQAQHLSHTGSVGWQDPRGALFWSEETFRIYRYEPDVEPTLARMIARTHPDDRALLQQTIDRSFREKTGFQLEHRLSMPDATTRHVQLVVRTAESRNTGTGFIGAVMDVTAARNAADELQGIQSDLARVTRATTMGQLAASIAHEVRQPLTGVITNGHTVLHWLNAATLNIDKARTTAERMLRDGERANGVIQRIQGLLAKTPPQARSIDVNELIHQVLDLLQTELRLRDVSVQTELAPSPPPLLGDTVQLQQVLLNLVINGADAMSDVTGRPRLLVVGSKAGPDGDGLIFVRDSGIGLDEATVDKIFSPFFTTKPKGMGMGLAICRSIIEAHGGRLWASPAEPHGALFQFTLPGKARDEP</sequence>
<dbReference type="EMBL" id="JAATTO010000014">
    <property type="protein sequence ID" value="MBC9978831.1"/>
    <property type="molecule type" value="Genomic_DNA"/>
</dbReference>
<dbReference type="CDD" id="cd00130">
    <property type="entry name" value="PAS"/>
    <property type="match status" value="1"/>
</dbReference>
<dbReference type="Pfam" id="PF02518">
    <property type="entry name" value="HATPase_c"/>
    <property type="match status" value="1"/>
</dbReference>
<proteinExistence type="predicted"/>
<evidence type="ECO:0000259" key="11">
    <source>
        <dbReference type="PROSITE" id="PS50113"/>
    </source>
</evidence>
<dbReference type="PRINTS" id="PR00344">
    <property type="entry name" value="BCTRLSENSOR"/>
</dbReference>
<dbReference type="PROSITE" id="PS50109">
    <property type="entry name" value="HIS_KIN"/>
    <property type="match status" value="1"/>
</dbReference>
<keyword evidence="8" id="KW-0902">Two-component regulatory system</keyword>
<name>A0ABR7U5L7_9BRAD</name>
<dbReference type="PANTHER" id="PTHR43065">
    <property type="entry name" value="SENSOR HISTIDINE KINASE"/>
    <property type="match status" value="1"/>
</dbReference>
<dbReference type="Pfam" id="PF08447">
    <property type="entry name" value="PAS_3"/>
    <property type="match status" value="1"/>
</dbReference>
<dbReference type="PANTHER" id="PTHR43065:SF10">
    <property type="entry name" value="PEROXIDE STRESS-ACTIVATED HISTIDINE KINASE MAK3"/>
    <property type="match status" value="1"/>
</dbReference>
<keyword evidence="6" id="KW-0418">Kinase</keyword>
<organism evidence="12 13">
    <name type="scientific">Bradyrhizobium campsiandrae</name>
    <dbReference type="NCBI Taxonomy" id="1729892"/>
    <lineage>
        <taxon>Bacteria</taxon>
        <taxon>Pseudomonadati</taxon>
        <taxon>Pseudomonadota</taxon>
        <taxon>Alphaproteobacteria</taxon>
        <taxon>Hyphomicrobiales</taxon>
        <taxon>Nitrobacteraceae</taxon>
        <taxon>Bradyrhizobium</taxon>
    </lineage>
</organism>
<evidence type="ECO:0000256" key="3">
    <source>
        <dbReference type="ARBA" id="ARBA00022553"/>
    </source>
</evidence>
<dbReference type="InterPro" id="IPR000014">
    <property type="entry name" value="PAS"/>
</dbReference>
<dbReference type="RefSeq" id="WP_188102619.1">
    <property type="nucleotide sequence ID" value="NZ_JAANIH010000027.1"/>
</dbReference>
<dbReference type="Gene3D" id="3.30.450.20">
    <property type="entry name" value="PAS domain"/>
    <property type="match status" value="1"/>
</dbReference>
<dbReference type="Gene3D" id="1.10.287.130">
    <property type="match status" value="1"/>
</dbReference>
<dbReference type="InterPro" id="IPR004358">
    <property type="entry name" value="Sig_transdc_His_kin-like_C"/>
</dbReference>
<dbReference type="InterPro" id="IPR003594">
    <property type="entry name" value="HATPase_dom"/>
</dbReference>
<dbReference type="SUPFAM" id="SSF55785">
    <property type="entry name" value="PYP-like sensor domain (PAS domain)"/>
    <property type="match status" value="1"/>
</dbReference>
<dbReference type="EC" id="2.7.13.3" evidence="2"/>
<dbReference type="InterPro" id="IPR013655">
    <property type="entry name" value="PAS_fold_3"/>
</dbReference>
<evidence type="ECO:0000256" key="5">
    <source>
        <dbReference type="ARBA" id="ARBA00022741"/>
    </source>
</evidence>
<evidence type="ECO:0000313" key="13">
    <source>
        <dbReference type="Proteomes" id="UP000639516"/>
    </source>
</evidence>
<dbReference type="SUPFAM" id="SSF47384">
    <property type="entry name" value="Homodimeric domain of signal transducing histidine kinase"/>
    <property type="match status" value="1"/>
</dbReference>
<comment type="catalytic activity">
    <reaction evidence="1">
        <text>ATP + protein L-histidine = ADP + protein N-phospho-L-histidine.</text>
        <dbReference type="EC" id="2.7.13.3"/>
    </reaction>
</comment>
<evidence type="ECO:0000256" key="2">
    <source>
        <dbReference type="ARBA" id="ARBA00012438"/>
    </source>
</evidence>
<dbReference type="InterPro" id="IPR003661">
    <property type="entry name" value="HisK_dim/P_dom"/>
</dbReference>
<comment type="caution">
    <text evidence="12">The sequence shown here is derived from an EMBL/GenBank/DDBJ whole genome shotgun (WGS) entry which is preliminary data.</text>
</comment>
<keyword evidence="7" id="KW-0067">ATP-binding</keyword>
<dbReference type="Proteomes" id="UP000639516">
    <property type="component" value="Unassembled WGS sequence"/>
</dbReference>
<dbReference type="InterPro" id="IPR000700">
    <property type="entry name" value="PAS-assoc_C"/>
</dbReference>
<dbReference type="InterPro" id="IPR036890">
    <property type="entry name" value="HATPase_C_sf"/>
</dbReference>
<keyword evidence="9" id="KW-0812">Transmembrane</keyword>
<dbReference type="SUPFAM" id="SSF55874">
    <property type="entry name" value="ATPase domain of HSP90 chaperone/DNA topoisomerase II/histidine kinase"/>
    <property type="match status" value="1"/>
</dbReference>
<feature type="domain" description="Histidine kinase" evidence="10">
    <location>
        <begin position="262"/>
        <end position="478"/>
    </location>
</feature>
<dbReference type="InterPro" id="IPR036097">
    <property type="entry name" value="HisK_dim/P_sf"/>
</dbReference>
<dbReference type="CDD" id="cd00082">
    <property type="entry name" value="HisKA"/>
    <property type="match status" value="1"/>
</dbReference>
<gene>
    <name evidence="12" type="ORF">HA482_11480</name>
</gene>
<accession>A0ABR7U5L7</accession>
<evidence type="ECO:0000313" key="12">
    <source>
        <dbReference type="EMBL" id="MBC9978831.1"/>
    </source>
</evidence>
<keyword evidence="9" id="KW-0472">Membrane</keyword>
<dbReference type="Pfam" id="PF00512">
    <property type="entry name" value="HisKA"/>
    <property type="match status" value="1"/>
</dbReference>